<dbReference type="Gene3D" id="1.10.1510.10">
    <property type="entry name" value="Uncharacterised protein YqeY/AIM41 PF09424, N-terminal domain"/>
    <property type="match status" value="1"/>
</dbReference>
<dbReference type="AlphaFoldDB" id="A0AAW0E104"/>
<accession>A0AAW0E104</accession>
<dbReference type="InterPro" id="IPR042184">
    <property type="entry name" value="YqeY/Aim41_N"/>
</dbReference>
<protein>
    <recommendedName>
        <fullName evidence="1">Altered inheritance of mitochondria protein 41</fullName>
    </recommendedName>
</protein>
<keyword evidence="3" id="KW-1185">Reference proteome</keyword>
<evidence type="ECO:0000313" key="2">
    <source>
        <dbReference type="EMBL" id="KAK7057398.1"/>
    </source>
</evidence>
<dbReference type="GO" id="GO:0005739">
    <property type="term" value="C:mitochondrion"/>
    <property type="evidence" value="ECO:0007669"/>
    <property type="project" value="UniProtKB-SubCell"/>
</dbReference>
<dbReference type="Proteomes" id="UP001362999">
    <property type="component" value="Unassembled WGS sequence"/>
</dbReference>
<dbReference type="PANTHER" id="PTHR28055:SF1">
    <property type="entry name" value="ALTERED INHERITANCE OF MITOCHONDRIA PROTEIN 41, MITOCHONDRIAL"/>
    <property type="match status" value="1"/>
</dbReference>
<comment type="subcellular location">
    <subcellularLocation>
        <location evidence="1">Mitochondrion</location>
    </subcellularLocation>
</comment>
<dbReference type="PANTHER" id="PTHR28055">
    <property type="entry name" value="ALTERED INHERITANCE OF MITOCHONDRIA PROTEIN 41, MITOCHONDRIAL"/>
    <property type="match status" value="1"/>
</dbReference>
<evidence type="ECO:0000313" key="3">
    <source>
        <dbReference type="Proteomes" id="UP001362999"/>
    </source>
</evidence>
<name>A0AAW0E104_9AGAR</name>
<dbReference type="GO" id="GO:0016884">
    <property type="term" value="F:carbon-nitrogen ligase activity, with glutamine as amido-N-donor"/>
    <property type="evidence" value="ECO:0007669"/>
    <property type="project" value="UniProtKB-UniRule"/>
</dbReference>
<gene>
    <name evidence="1" type="primary">AIM41</name>
    <name evidence="2" type="ORF">R3P38DRAFT_3252509</name>
</gene>
<keyword evidence="1" id="KW-0496">Mitochondrion</keyword>
<comment type="similarity">
    <text evidence="1">Belongs to the AIM41 family.</text>
</comment>
<dbReference type="InterPro" id="IPR003789">
    <property type="entry name" value="Asn/Gln_tRNA_amidoTrase-B-like"/>
</dbReference>
<comment type="caution">
    <text evidence="2">The sequence shown here is derived from an EMBL/GenBank/DDBJ whole genome shotgun (WGS) entry which is preliminary data.</text>
</comment>
<dbReference type="InterPro" id="IPR019004">
    <property type="entry name" value="YqeY/Aim41"/>
</dbReference>
<evidence type="ECO:0000256" key="1">
    <source>
        <dbReference type="RuleBase" id="RU365099"/>
    </source>
</evidence>
<reference evidence="2 3" key="1">
    <citation type="journal article" date="2024" name="J Genomics">
        <title>Draft genome sequencing and assembly of Favolaschia claudopus CIRM-BRFM 2984 isolated from oak limbs.</title>
        <authorList>
            <person name="Navarro D."/>
            <person name="Drula E."/>
            <person name="Chaduli D."/>
            <person name="Cazenave R."/>
            <person name="Ahrendt S."/>
            <person name="Wang J."/>
            <person name="Lipzen A."/>
            <person name="Daum C."/>
            <person name="Barry K."/>
            <person name="Grigoriev I.V."/>
            <person name="Favel A."/>
            <person name="Rosso M.N."/>
            <person name="Martin F."/>
        </authorList>
    </citation>
    <scope>NUCLEOTIDE SEQUENCE [LARGE SCALE GENOMIC DNA]</scope>
    <source>
        <strain evidence="2 3">CIRM-BRFM 2984</strain>
    </source>
</reference>
<sequence>MLRSLHRPAFLSCRTYSVAPQSAVAADARERLATAIKSAMKSKDTQTSITLRAILAEVHSADKTANRPVDSSTVVSIIKKAAVRRSDAAAQYTAAGRSDLAEKEDSEVALLSQFLPPTLSEAEVDDILSKIIADVPSNPSDDPRKKLGNVFKVFYTIVDKSTVDSDMVKERLNVLLKTVN</sequence>
<proteinExistence type="inferred from homology"/>
<dbReference type="EMBL" id="JAWWNJ010000004">
    <property type="protein sequence ID" value="KAK7057398.1"/>
    <property type="molecule type" value="Genomic_DNA"/>
</dbReference>
<organism evidence="2 3">
    <name type="scientific">Favolaschia claudopus</name>
    <dbReference type="NCBI Taxonomy" id="2862362"/>
    <lineage>
        <taxon>Eukaryota</taxon>
        <taxon>Fungi</taxon>
        <taxon>Dikarya</taxon>
        <taxon>Basidiomycota</taxon>
        <taxon>Agaricomycotina</taxon>
        <taxon>Agaricomycetes</taxon>
        <taxon>Agaricomycetidae</taxon>
        <taxon>Agaricales</taxon>
        <taxon>Marasmiineae</taxon>
        <taxon>Mycenaceae</taxon>
        <taxon>Favolaschia</taxon>
    </lineage>
</organism>
<dbReference type="SUPFAM" id="SSF89095">
    <property type="entry name" value="GatB/YqeY motif"/>
    <property type="match status" value="1"/>
</dbReference>
<dbReference type="Pfam" id="PF09424">
    <property type="entry name" value="YqeY"/>
    <property type="match status" value="1"/>
</dbReference>